<dbReference type="Gene3D" id="3.40.1080.10">
    <property type="entry name" value="Glutaconate Coenzyme A-transferase"/>
    <property type="match status" value="1"/>
</dbReference>
<dbReference type="InterPro" id="IPR004165">
    <property type="entry name" value="CoA_trans_fam_I"/>
</dbReference>
<dbReference type="Pfam" id="PF01144">
    <property type="entry name" value="CoA_trans"/>
    <property type="match status" value="1"/>
</dbReference>
<dbReference type="AlphaFoldDB" id="X0RFX4"/>
<dbReference type="EMBL" id="BARS01006325">
    <property type="protein sequence ID" value="GAF67809.1"/>
    <property type="molecule type" value="Genomic_DNA"/>
</dbReference>
<gene>
    <name evidence="1" type="ORF">S01H1_12334</name>
</gene>
<feature type="non-terminal residue" evidence="1">
    <location>
        <position position="1"/>
    </location>
</feature>
<accession>X0RFX4</accession>
<proteinExistence type="predicted"/>
<protein>
    <recommendedName>
        <fullName evidence="2">CoA transferase subunit A</fullName>
    </recommendedName>
</protein>
<dbReference type="GO" id="GO:0008410">
    <property type="term" value="F:CoA-transferase activity"/>
    <property type="evidence" value="ECO:0007669"/>
    <property type="project" value="InterPro"/>
</dbReference>
<evidence type="ECO:0008006" key="2">
    <source>
        <dbReference type="Google" id="ProtNLM"/>
    </source>
</evidence>
<comment type="caution">
    <text evidence="1">The sequence shown here is derived from an EMBL/GenBank/DDBJ whole genome shotgun (WGS) entry which is preliminary data.</text>
</comment>
<reference evidence="1" key="1">
    <citation type="journal article" date="2014" name="Front. Microbiol.">
        <title>High frequency of phylogenetically diverse reductive dehalogenase-homologous genes in deep subseafloor sedimentary metagenomes.</title>
        <authorList>
            <person name="Kawai M."/>
            <person name="Futagami T."/>
            <person name="Toyoda A."/>
            <person name="Takaki Y."/>
            <person name="Nishi S."/>
            <person name="Hori S."/>
            <person name="Arai W."/>
            <person name="Tsubouchi T."/>
            <person name="Morono Y."/>
            <person name="Uchiyama I."/>
            <person name="Ito T."/>
            <person name="Fujiyama A."/>
            <person name="Inagaki F."/>
            <person name="Takami H."/>
        </authorList>
    </citation>
    <scope>NUCLEOTIDE SEQUENCE</scope>
    <source>
        <strain evidence="1">Expedition CK06-06</strain>
    </source>
</reference>
<organism evidence="1">
    <name type="scientific">marine sediment metagenome</name>
    <dbReference type="NCBI Taxonomy" id="412755"/>
    <lineage>
        <taxon>unclassified sequences</taxon>
        <taxon>metagenomes</taxon>
        <taxon>ecological metagenomes</taxon>
    </lineage>
</organism>
<sequence length="234" mass="26602">AYAFGHELRGLSPAGRRAVETGQCKVVAEISNAGYQWRFLAGMMGVPFIPSRNMLGTDTLKKSACKVVKDPWSGKPVCLIPAAYPDVAMFHVPRCDIYGNAQIDGILIEDFELARAARRVIITTEEIIDNEVIRAKPYRTAIPFFVVDAVCEVPYGAHPTQMPYLYFFDEEHIGEWLGLSRTPEGTKEYLDKYVFGVKDFEEYLELVGGIKKLNYLKRVEQFREPMRAPWLKKK</sequence>
<dbReference type="SUPFAM" id="SSF100950">
    <property type="entry name" value="NagB/RpiA/CoA transferase-like"/>
    <property type="match status" value="1"/>
</dbReference>
<name>X0RFX4_9ZZZZ</name>
<evidence type="ECO:0000313" key="1">
    <source>
        <dbReference type="EMBL" id="GAF67809.1"/>
    </source>
</evidence>
<dbReference type="InterPro" id="IPR037171">
    <property type="entry name" value="NagB/RpiA_transferase-like"/>
</dbReference>